<gene>
    <name evidence="5" type="ORF">KD144_15420</name>
</gene>
<dbReference type="PANTHER" id="PTHR43479:SF7">
    <property type="entry name" value="TETR-FAMILY TRANSCRIPTIONAL REGULATOR"/>
    <property type="match status" value="1"/>
</dbReference>
<comment type="caution">
    <text evidence="5">The sequence shown here is derived from an EMBL/GenBank/DDBJ whole genome shotgun (WGS) entry which is preliminary data.</text>
</comment>
<dbReference type="Pfam" id="PF14278">
    <property type="entry name" value="TetR_C_8"/>
    <property type="match status" value="1"/>
</dbReference>
<evidence type="ECO:0000256" key="2">
    <source>
        <dbReference type="ARBA" id="ARBA00023125"/>
    </source>
</evidence>
<proteinExistence type="predicted"/>
<feature type="DNA-binding region" description="H-T-H motif" evidence="3">
    <location>
        <begin position="36"/>
        <end position="55"/>
    </location>
</feature>
<organism evidence="5">
    <name type="scientific">Niallia circulans</name>
    <name type="common">Bacillus circulans</name>
    <dbReference type="NCBI Taxonomy" id="1397"/>
    <lineage>
        <taxon>Bacteria</taxon>
        <taxon>Bacillati</taxon>
        <taxon>Bacillota</taxon>
        <taxon>Bacilli</taxon>
        <taxon>Bacillales</taxon>
        <taxon>Bacillaceae</taxon>
        <taxon>Niallia</taxon>
    </lineage>
</organism>
<keyword evidence="1" id="KW-0678">Repressor</keyword>
<evidence type="ECO:0000313" key="5">
    <source>
        <dbReference type="EMBL" id="MBR8670928.1"/>
    </source>
</evidence>
<accession>A0A941GM58</accession>
<dbReference type="PROSITE" id="PS50977">
    <property type="entry name" value="HTH_TETR_2"/>
    <property type="match status" value="1"/>
</dbReference>
<dbReference type="InterPro" id="IPR039532">
    <property type="entry name" value="TetR_C_Firmicutes"/>
</dbReference>
<evidence type="ECO:0000256" key="1">
    <source>
        <dbReference type="ARBA" id="ARBA00022491"/>
    </source>
</evidence>
<dbReference type="Gene3D" id="1.10.357.10">
    <property type="entry name" value="Tetracycline Repressor, domain 2"/>
    <property type="match status" value="1"/>
</dbReference>
<feature type="domain" description="HTH tetR-type" evidence="4">
    <location>
        <begin position="12"/>
        <end position="73"/>
    </location>
</feature>
<dbReference type="SUPFAM" id="SSF46689">
    <property type="entry name" value="Homeodomain-like"/>
    <property type="match status" value="1"/>
</dbReference>
<name>A0A941GM58_NIACI</name>
<dbReference type="AlphaFoldDB" id="A0A941GM58"/>
<evidence type="ECO:0000259" key="4">
    <source>
        <dbReference type="PROSITE" id="PS50977"/>
    </source>
</evidence>
<protein>
    <submittedName>
        <fullName evidence="5">TetR/AcrR family transcriptional regulator</fullName>
    </submittedName>
</protein>
<dbReference type="InterPro" id="IPR050624">
    <property type="entry name" value="HTH-type_Tx_Regulator"/>
</dbReference>
<dbReference type="PANTHER" id="PTHR43479">
    <property type="entry name" value="ACREF/ENVCD OPERON REPRESSOR-RELATED"/>
    <property type="match status" value="1"/>
</dbReference>
<dbReference type="GO" id="GO:0003677">
    <property type="term" value="F:DNA binding"/>
    <property type="evidence" value="ECO:0007669"/>
    <property type="project" value="UniProtKB-UniRule"/>
</dbReference>
<dbReference type="RefSeq" id="WP_212119910.1">
    <property type="nucleotide sequence ID" value="NZ_JAGTPX020000017.1"/>
</dbReference>
<keyword evidence="2 3" id="KW-0238">DNA-binding</keyword>
<dbReference type="InterPro" id="IPR001647">
    <property type="entry name" value="HTH_TetR"/>
</dbReference>
<sequence>MTIRKKEDPRAARSKRMIKQAVVDTLIENPDISKLTVQQITKRAELNRATFYLHFLDINDLLRQLVYDIFDNLLLETTPLLQIDNKNNRDRLILFLDYFYQHRKLLAVLFEHSGFKKKLQMILKDSIVIQRVREDSESLETTLSLDILASSTLGIIMWWLKDGVHFSSEYIADQMIELYR</sequence>
<dbReference type="EMBL" id="JAGTPX010000016">
    <property type="protein sequence ID" value="MBR8670928.1"/>
    <property type="molecule type" value="Genomic_DNA"/>
</dbReference>
<reference evidence="5" key="1">
    <citation type="submission" date="2021-04" db="EMBL/GenBank/DDBJ databases">
        <title>Genomic analysis of electroactive and textile dye degrading Bacillus circulans strain: DC10 isolated from constructed wetland-microbial fuel cells treating textile dye wastewaters.</title>
        <authorList>
            <person name="Patel D.U."/>
            <person name="Desai C.R."/>
        </authorList>
    </citation>
    <scope>NUCLEOTIDE SEQUENCE</scope>
    <source>
        <strain evidence="5">DC10</strain>
    </source>
</reference>
<dbReference type="InterPro" id="IPR009057">
    <property type="entry name" value="Homeodomain-like_sf"/>
</dbReference>
<evidence type="ECO:0000256" key="3">
    <source>
        <dbReference type="PROSITE-ProRule" id="PRU00335"/>
    </source>
</evidence>